<comment type="caution">
    <text evidence="1">The sequence shown here is derived from an EMBL/GenBank/DDBJ whole genome shotgun (WGS) entry which is preliminary data.</text>
</comment>
<accession>A0A1T1DKD4</accession>
<dbReference type="AlphaFoldDB" id="A0A1T1DKD4"/>
<gene>
    <name evidence="1" type="ORF">B1J93_13685</name>
</gene>
<reference evidence="1 2" key="1">
    <citation type="submission" date="2017-02" db="EMBL/GenBank/DDBJ databases">
        <title>Comparative genomic analysis of Brazilian Leptospira kirschneri strains of different serogroups.</title>
        <authorList>
            <person name="Moreno L.Z."/>
            <person name="Miraglia F."/>
            <person name="Kremer F.S."/>
            <person name="Eslabao M.R."/>
            <person name="Lilenbaum W."/>
            <person name="Dellagostin O.A."/>
            <person name="Moreno A.M."/>
        </authorList>
    </citation>
    <scope>NUCLEOTIDE SEQUENCE [LARGE SCALE GENOMIC DNA]</scope>
    <source>
        <strain evidence="1 2">M110/06</strain>
    </source>
</reference>
<protein>
    <submittedName>
        <fullName evidence="1">Uncharacterized protein</fullName>
    </submittedName>
</protein>
<dbReference type="Proteomes" id="UP000191008">
    <property type="component" value="Unassembled WGS sequence"/>
</dbReference>
<name>A0A1T1DKD4_9LEPT</name>
<evidence type="ECO:0000313" key="2">
    <source>
        <dbReference type="Proteomes" id="UP000191008"/>
    </source>
</evidence>
<dbReference type="EMBL" id="MVIT01000071">
    <property type="protein sequence ID" value="OOV41341.1"/>
    <property type="molecule type" value="Genomic_DNA"/>
</dbReference>
<evidence type="ECO:0000313" key="1">
    <source>
        <dbReference type="EMBL" id="OOV41341.1"/>
    </source>
</evidence>
<sequence length="78" mass="9185">MEIERIQICAVVPTFFVKMQTSWEYDRVQANGKNLLTLKEKNNFAKNNLNSNNYDFTTNIKHQTSNIKHQTSNIKHQD</sequence>
<proteinExistence type="predicted"/>
<organism evidence="1 2">
    <name type="scientific">Leptospira kirschneri serovar Pomona</name>
    <dbReference type="NCBI Taxonomy" id="561005"/>
    <lineage>
        <taxon>Bacteria</taxon>
        <taxon>Pseudomonadati</taxon>
        <taxon>Spirochaetota</taxon>
        <taxon>Spirochaetia</taxon>
        <taxon>Leptospirales</taxon>
        <taxon>Leptospiraceae</taxon>
        <taxon>Leptospira</taxon>
    </lineage>
</organism>